<feature type="region of interest" description="Disordered" evidence="1">
    <location>
        <begin position="192"/>
        <end position="270"/>
    </location>
</feature>
<sequence length="524" mass="54736">TPVGIPFLPSFSECLALIRSFKGPPGLQERSDSWLMGARTTWRSRDATLRGAHARDSVRGRLPGAKATPPPDHRVSEEGSSGVAEGQQSREGPVTELGWPGGGRKTRGPRPRLLPGVPGSHLTDPSPDGGARGRGWGVNPNVKPVGPLMSAGRARGRPRCPAQTGAGAPGSPGCGLDPTNLKPCGGLGAEFGRRGRRADSEPALRGAQLPPAGPRSSALRSSTTRHVSVCLAAGRRQTRSGQGTLRPPGYHGVEPGSSTAEPEAVGDPQRSTRRILSAAAPPNKASLLRLSWCLRASLQLWLRGPALPEKLCGASAHRQARQSLPGEPVCPSPGVQQRGPPPDRGQGGGLSQEAEGARTPRVRTASTAEQVSALLCSFRHRCYRCPLLAREMQLSEVQARGHSVRPWRSDPPPSALGCVRPATAVPMGILAWAPSSGPASGLLLGSLTSGTSLPGFHVGLVRQAAPQTPGARAVPPQQEREGPSLPEARLEAASPLEERAGGADFPEGSDTALKGCLRRMDDRC</sequence>
<dbReference type="EMBL" id="RWIC01000238">
    <property type="protein sequence ID" value="TKC46886.1"/>
    <property type="molecule type" value="Genomic_DNA"/>
</dbReference>
<proteinExistence type="predicted"/>
<comment type="caution">
    <text evidence="2">The sequence shown here is derived from an EMBL/GenBank/DDBJ whole genome shotgun (WGS) entry which is preliminary data.</text>
</comment>
<evidence type="ECO:0000313" key="3">
    <source>
        <dbReference type="Proteomes" id="UP000308365"/>
    </source>
</evidence>
<name>A0A4U1FDH3_MONMO</name>
<feature type="compositionally biased region" description="Basic and acidic residues" evidence="1">
    <location>
        <begin position="192"/>
        <end position="202"/>
    </location>
</feature>
<protein>
    <submittedName>
        <fullName evidence="2">Uncharacterized protein</fullName>
    </submittedName>
</protein>
<feature type="non-terminal residue" evidence="2">
    <location>
        <position position="1"/>
    </location>
</feature>
<feature type="compositionally biased region" description="Basic and acidic residues" evidence="1">
    <location>
        <begin position="46"/>
        <end position="59"/>
    </location>
</feature>
<reference evidence="3" key="1">
    <citation type="journal article" date="2019" name="IScience">
        <title>Narwhal Genome Reveals Long-Term Low Genetic Diversity despite Current Large Abundance Size.</title>
        <authorList>
            <person name="Westbury M.V."/>
            <person name="Petersen B."/>
            <person name="Garde E."/>
            <person name="Heide-Jorgensen M.P."/>
            <person name="Lorenzen E.D."/>
        </authorList>
    </citation>
    <scope>NUCLEOTIDE SEQUENCE [LARGE SCALE GENOMIC DNA]</scope>
</reference>
<evidence type="ECO:0000256" key="1">
    <source>
        <dbReference type="SAM" id="MobiDB-lite"/>
    </source>
</evidence>
<feature type="region of interest" description="Disordered" evidence="1">
    <location>
        <begin position="323"/>
        <end position="365"/>
    </location>
</feature>
<dbReference type="Proteomes" id="UP000308365">
    <property type="component" value="Unassembled WGS sequence"/>
</dbReference>
<organism evidence="2 3">
    <name type="scientific">Monodon monoceros</name>
    <name type="common">Narwhal</name>
    <name type="synonym">Ceratodon monodon</name>
    <dbReference type="NCBI Taxonomy" id="40151"/>
    <lineage>
        <taxon>Eukaryota</taxon>
        <taxon>Metazoa</taxon>
        <taxon>Chordata</taxon>
        <taxon>Craniata</taxon>
        <taxon>Vertebrata</taxon>
        <taxon>Euteleostomi</taxon>
        <taxon>Mammalia</taxon>
        <taxon>Eutheria</taxon>
        <taxon>Laurasiatheria</taxon>
        <taxon>Artiodactyla</taxon>
        <taxon>Whippomorpha</taxon>
        <taxon>Cetacea</taxon>
        <taxon>Odontoceti</taxon>
        <taxon>Monodontidae</taxon>
        <taxon>Monodon</taxon>
    </lineage>
</organism>
<gene>
    <name evidence="2" type="ORF">EI555_006755</name>
</gene>
<feature type="region of interest" description="Disordered" evidence="1">
    <location>
        <begin position="465"/>
        <end position="512"/>
    </location>
</feature>
<feature type="region of interest" description="Disordered" evidence="1">
    <location>
        <begin position="46"/>
        <end position="174"/>
    </location>
</feature>
<dbReference type="AlphaFoldDB" id="A0A4U1FDH3"/>
<accession>A0A4U1FDH3</accession>
<evidence type="ECO:0000313" key="2">
    <source>
        <dbReference type="EMBL" id="TKC46886.1"/>
    </source>
</evidence>